<keyword evidence="2" id="KW-1277">Toxin-antitoxin system</keyword>
<dbReference type="EMBL" id="LGFT01000028">
    <property type="protein sequence ID" value="KUK44301.1"/>
    <property type="molecule type" value="Genomic_DNA"/>
</dbReference>
<evidence type="ECO:0000313" key="5">
    <source>
        <dbReference type="EMBL" id="KUK44301.1"/>
    </source>
</evidence>
<keyword evidence="3" id="KW-0540">Nuclease</keyword>
<dbReference type="EMBL" id="LGHB01000010">
    <property type="protein sequence ID" value="KUK96598.1"/>
    <property type="molecule type" value="Genomic_DNA"/>
</dbReference>
<evidence type="ECO:0000313" key="6">
    <source>
        <dbReference type="EMBL" id="KUK96598.1"/>
    </source>
</evidence>
<proteinExistence type="predicted"/>
<evidence type="ECO:0000256" key="3">
    <source>
        <dbReference type="ARBA" id="ARBA00022722"/>
    </source>
</evidence>
<dbReference type="Proteomes" id="UP000053961">
    <property type="component" value="Unassembled WGS sequence"/>
</dbReference>
<dbReference type="GO" id="GO:0016787">
    <property type="term" value="F:hydrolase activity"/>
    <property type="evidence" value="ECO:0007669"/>
    <property type="project" value="UniProtKB-KW"/>
</dbReference>
<dbReference type="Pfam" id="PF01934">
    <property type="entry name" value="HepT-like"/>
    <property type="match status" value="1"/>
</dbReference>
<dbReference type="GO" id="GO:0110001">
    <property type="term" value="C:toxin-antitoxin complex"/>
    <property type="evidence" value="ECO:0007669"/>
    <property type="project" value="InterPro"/>
</dbReference>
<name>A0A101FTY4_9EURY</name>
<reference evidence="7 8" key="2">
    <citation type="journal article" date="2015" name="MBio">
        <title>Genome-Resolved Metagenomic Analysis Reveals Roles for Candidate Phyla and Other Microbial Community Members in Biogeochemical Transformations in Oil Reservoirs.</title>
        <authorList>
            <person name="Hu P."/>
            <person name="Tom L."/>
            <person name="Singh A."/>
            <person name="Thomas B.C."/>
            <person name="Baker B.J."/>
            <person name="Piceno Y.M."/>
            <person name="Andersen G.L."/>
            <person name="Banfield J.F."/>
        </authorList>
    </citation>
    <scope>NUCLEOTIDE SEQUENCE [LARGE SCALE GENOMIC DNA]</scope>
    <source>
        <strain evidence="5">57_489</strain>
    </source>
</reference>
<dbReference type="InterPro" id="IPR008201">
    <property type="entry name" value="HepT-like"/>
</dbReference>
<evidence type="ECO:0000256" key="1">
    <source>
        <dbReference type="ARBA" id="ARBA00022553"/>
    </source>
</evidence>
<dbReference type="AlphaFoldDB" id="A0A101FTY4"/>
<evidence type="ECO:0000256" key="2">
    <source>
        <dbReference type="ARBA" id="ARBA00022649"/>
    </source>
</evidence>
<gene>
    <name evidence="5" type="ORF">XD72_1301</name>
    <name evidence="6" type="ORF">XE07_0951</name>
</gene>
<protein>
    <submittedName>
        <fullName evidence="5">Uncharacterized protein</fullName>
    </submittedName>
</protein>
<organism evidence="5 8">
    <name type="scientific">Methanothrix harundinacea</name>
    <dbReference type="NCBI Taxonomy" id="301375"/>
    <lineage>
        <taxon>Archaea</taxon>
        <taxon>Methanobacteriati</taxon>
        <taxon>Methanobacteriota</taxon>
        <taxon>Stenosarchaea group</taxon>
        <taxon>Methanomicrobia</taxon>
        <taxon>Methanotrichales</taxon>
        <taxon>Methanotrichaceae</taxon>
        <taxon>Methanothrix</taxon>
    </lineage>
</organism>
<keyword evidence="1" id="KW-0597">Phosphoprotein</keyword>
<sequence>MRAGRDSRDYLRDIAPYAEVGERMVKGLDFDEFAKDEVKVLAALQVLEIIGEASKKPTE</sequence>
<evidence type="ECO:0000313" key="8">
    <source>
        <dbReference type="Proteomes" id="UP000057043"/>
    </source>
</evidence>
<reference evidence="6" key="1">
    <citation type="journal article" date="2015" name="MBio">
        <title>Genome-resolved metagenomic analysis reveals roles for candidate phyla and other microbial community members in biogeochemical transformations in oil reservoirs.</title>
        <authorList>
            <person name="Hu P."/>
            <person name="Tom L."/>
            <person name="Singh A."/>
            <person name="Thomas B.C."/>
            <person name="Baker B.J."/>
            <person name="Piceno Y.M."/>
            <person name="Andersen G.L."/>
            <person name="Banfield J.F."/>
        </authorList>
    </citation>
    <scope>NUCLEOTIDE SEQUENCE [LARGE SCALE GENOMIC DNA]</scope>
    <source>
        <strain evidence="6">56_747</strain>
    </source>
</reference>
<evidence type="ECO:0000256" key="4">
    <source>
        <dbReference type="ARBA" id="ARBA00022801"/>
    </source>
</evidence>
<evidence type="ECO:0000313" key="7">
    <source>
        <dbReference type="Proteomes" id="UP000053961"/>
    </source>
</evidence>
<comment type="caution">
    <text evidence="5">The sequence shown here is derived from an EMBL/GenBank/DDBJ whole genome shotgun (WGS) entry which is preliminary data.</text>
</comment>
<dbReference type="Proteomes" id="UP000057043">
    <property type="component" value="Unassembled WGS sequence"/>
</dbReference>
<dbReference type="PATRIC" id="fig|301375.6.peg.2333"/>
<dbReference type="GO" id="GO:0004540">
    <property type="term" value="F:RNA nuclease activity"/>
    <property type="evidence" value="ECO:0007669"/>
    <property type="project" value="InterPro"/>
</dbReference>
<accession>A0A101FTY4</accession>
<keyword evidence="4" id="KW-0378">Hydrolase</keyword>